<keyword evidence="3" id="KW-0540">Nuclease</keyword>
<feature type="domain" description="Reverse transcriptase RNase H-like" evidence="7">
    <location>
        <begin position="2"/>
        <end position="69"/>
    </location>
</feature>
<dbReference type="Pfam" id="PF17917">
    <property type="entry name" value="RT_RNaseH"/>
    <property type="match status" value="1"/>
</dbReference>
<keyword evidence="4" id="KW-0255">Endonuclease</keyword>
<evidence type="ECO:0000313" key="9">
    <source>
        <dbReference type="Proteomes" id="UP001166052"/>
    </source>
</evidence>
<sequence length="69" mass="8161">MYLSRKLLDRETKYAAVEGEALAIKWAVTSLRYYLLGRDFTLVTDHTALQWMSLHRESNPSITRWFLNL</sequence>
<name>A0ABS2Z7Z1_POLSE</name>
<keyword evidence="2" id="KW-0548">Nucleotidyltransferase</keyword>
<evidence type="ECO:0000259" key="7">
    <source>
        <dbReference type="Pfam" id="PF17917"/>
    </source>
</evidence>
<evidence type="ECO:0000256" key="6">
    <source>
        <dbReference type="ARBA" id="ARBA00022918"/>
    </source>
</evidence>
<protein>
    <submittedName>
        <fullName evidence="8">POL3 protein</fullName>
    </submittedName>
</protein>
<proteinExistence type="predicted"/>
<keyword evidence="9" id="KW-1185">Reference proteome</keyword>
<reference evidence="8" key="1">
    <citation type="journal article" date="2021" name="Cell">
        <title>Tracing the genetic footprints of vertebrate landing in non-teleost ray-finned fishes.</title>
        <authorList>
            <person name="Bi X."/>
            <person name="Wang K."/>
            <person name="Yang L."/>
            <person name="Pan H."/>
            <person name="Jiang H."/>
            <person name="Wei Q."/>
            <person name="Fang M."/>
            <person name="Yu H."/>
            <person name="Zhu C."/>
            <person name="Cai Y."/>
            <person name="He Y."/>
            <person name="Gan X."/>
            <person name="Zeng H."/>
            <person name="Yu D."/>
            <person name="Zhu Y."/>
            <person name="Jiang H."/>
            <person name="Qiu Q."/>
            <person name="Yang H."/>
            <person name="Zhang Y.E."/>
            <person name="Wang W."/>
            <person name="Zhu M."/>
            <person name="He S."/>
            <person name="Zhang G."/>
        </authorList>
    </citation>
    <scope>NUCLEOTIDE SEQUENCE</scope>
    <source>
        <strain evidence="8">Bchr_001</strain>
    </source>
</reference>
<evidence type="ECO:0000256" key="2">
    <source>
        <dbReference type="ARBA" id="ARBA00022695"/>
    </source>
</evidence>
<dbReference type="Proteomes" id="UP001166052">
    <property type="component" value="Unassembled WGS sequence"/>
</dbReference>
<accession>A0ABS2Z7Z1</accession>
<gene>
    <name evidence="8" type="primary">Pol_57</name>
    <name evidence="8" type="ORF">GTO92_0018512</name>
</gene>
<evidence type="ECO:0000256" key="5">
    <source>
        <dbReference type="ARBA" id="ARBA00022801"/>
    </source>
</evidence>
<evidence type="ECO:0000313" key="8">
    <source>
        <dbReference type="EMBL" id="MBN3294555.1"/>
    </source>
</evidence>
<keyword evidence="1" id="KW-0808">Transferase</keyword>
<feature type="non-terminal residue" evidence="8">
    <location>
        <position position="69"/>
    </location>
</feature>
<keyword evidence="5" id="KW-0378">Hydrolase</keyword>
<dbReference type="SUPFAM" id="SSF56672">
    <property type="entry name" value="DNA/RNA polymerases"/>
    <property type="match status" value="1"/>
</dbReference>
<organism evidence="8 9">
    <name type="scientific">Polypterus senegalus</name>
    <name type="common">Senegal bichir</name>
    <dbReference type="NCBI Taxonomy" id="55291"/>
    <lineage>
        <taxon>Eukaryota</taxon>
        <taxon>Metazoa</taxon>
        <taxon>Chordata</taxon>
        <taxon>Craniata</taxon>
        <taxon>Vertebrata</taxon>
        <taxon>Euteleostomi</taxon>
        <taxon>Actinopterygii</taxon>
        <taxon>Polypteriformes</taxon>
        <taxon>Polypteridae</taxon>
        <taxon>Polypterus</taxon>
    </lineage>
</organism>
<comment type="caution">
    <text evidence="8">The sequence shown here is derived from an EMBL/GenBank/DDBJ whole genome shotgun (WGS) entry which is preliminary data.</text>
</comment>
<dbReference type="PANTHER" id="PTHR34072">
    <property type="entry name" value="ENZYMATIC POLYPROTEIN-RELATED"/>
    <property type="match status" value="1"/>
</dbReference>
<feature type="non-terminal residue" evidence="8">
    <location>
        <position position="1"/>
    </location>
</feature>
<dbReference type="PANTHER" id="PTHR34072:SF52">
    <property type="entry name" value="RIBONUCLEASE H"/>
    <property type="match status" value="1"/>
</dbReference>
<evidence type="ECO:0000256" key="1">
    <source>
        <dbReference type="ARBA" id="ARBA00022679"/>
    </source>
</evidence>
<dbReference type="EMBL" id="JAAWVN010027065">
    <property type="protein sequence ID" value="MBN3294555.1"/>
    <property type="molecule type" value="Genomic_DNA"/>
</dbReference>
<dbReference type="InterPro" id="IPR043502">
    <property type="entry name" value="DNA/RNA_pol_sf"/>
</dbReference>
<keyword evidence="6" id="KW-0695">RNA-directed DNA polymerase</keyword>
<evidence type="ECO:0000256" key="4">
    <source>
        <dbReference type="ARBA" id="ARBA00022759"/>
    </source>
</evidence>
<dbReference type="InterPro" id="IPR041373">
    <property type="entry name" value="RT_RNaseH"/>
</dbReference>
<evidence type="ECO:0000256" key="3">
    <source>
        <dbReference type="ARBA" id="ARBA00022722"/>
    </source>
</evidence>